<keyword evidence="3 7" id="KW-0418">Kinase</keyword>
<reference evidence="7" key="1">
    <citation type="submission" date="2022-04" db="EMBL/GenBank/DDBJ databases">
        <title>Desulfatitalea alkaliphila sp. nov., a novel anaerobic sulfate-reducing bacterium isolated from terrestrial mud volcano, Taman Peninsula, Russia.</title>
        <authorList>
            <person name="Khomyakova M.A."/>
            <person name="Merkel A.Y."/>
            <person name="Slobodkin A.I."/>
        </authorList>
    </citation>
    <scope>NUCLEOTIDE SEQUENCE</scope>
    <source>
        <strain evidence="7">M08but</strain>
    </source>
</reference>
<feature type="binding site" evidence="5">
    <location>
        <position position="45"/>
    </location>
    <ligand>
        <name>ATP</name>
        <dbReference type="ChEBI" id="CHEBI:30616"/>
    </ligand>
</feature>
<dbReference type="InterPro" id="IPR017441">
    <property type="entry name" value="Protein_kinase_ATP_BS"/>
</dbReference>
<dbReference type="SUPFAM" id="SSF56112">
    <property type="entry name" value="Protein kinase-like (PK-like)"/>
    <property type="match status" value="1"/>
</dbReference>
<dbReference type="InterPro" id="IPR000719">
    <property type="entry name" value="Prot_kinase_dom"/>
</dbReference>
<evidence type="ECO:0000259" key="6">
    <source>
        <dbReference type="PROSITE" id="PS50011"/>
    </source>
</evidence>
<dbReference type="InterPro" id="IPR008271">
    <property type="entry name" value="Ser/Thr_kinase_AS"/>
</dbReference>
<keyword evidence="7" id="KW-0723">Serine/threonine-protein kinase</keyword>
<keyword evidence="4 5" id="KW-0067">ATP-binding</keyword>
<dbReference type="EMBL" id="JALJRB010000013">
    <property type="protein sequence ID" value="MCJ8501458.1"/>
    <property type="molecule type" value="Genomic_DNA"/>
</dbReference>
<sequence>MQQRVQINPGQTIYKYVLQQSIGGGGFGDVWLAHDRTISRDVAVKVLAQGVAIDERLQEARIGNHLDHANLVKMHYADVVQHNGTDLVIIAMDYHANGSILSGVNSGNFMPLPEVIRFMADILRGLEYLHELNLYHNDIKPKNILIGDANQGVLTDYGITCHSPSGQPVQPRSAYKLHIAPEVLNSNQINVQTDIYQVGLTAFRLLNGIGHIRDKFNALGQGDYYQLVKDGKVVQTSDYQPFVPRNLKTVINKAVHVDPASRYQSAVEMRRALERLSYPGYWTTDPCGAFIGHNERYEYRFEEQALTAKSFEFSTYKKFKGSGRETKVSAYSGKNLTRKQTDDLKRKFMQWVVTG</sequence>
<dbReference type="Gene3D" id="1.10.510.10">
    <property type="entry name" value="Transferase(Phosphotransferase) domain 1"/>
    <property type="match status" value="1"/>
</dbReference>
<organism evidence="7 8">
    <name type="scientific">Desulfatitalea alkaliphila</name>
    <dbReference type="NCBI Taxonomy" id="2929485"/>
    <lineage>
        <taxon>Bacteria</taxon>
        <taxon>Pseudomonadati</taxon>
        <taxon>Thermodesulfobacteriota</taxon>
        <taxon>Desulfobacteria</taxon>
        <taxon>Desulfobacterales</taxon>
        <taxon>Desulfosarcinaceae</taxon>
        <taxon>Desulfatitalea</taxon>
    </lineage>
</organism>
<dbReference type="Pfam" id="PF00069">
    <property type="entry name" value="Pkinase"/>
    <property type="match status" value="1"/>
</dbReference>
<name>A0AA41RA35_9BACT</name>
<accession>A0AA41RA35</accession>
<evidence type="ECO:0000313" key="8">
    <source>
        <dbReference type="Proteomes" id="UP001165427"/>
    </source>
</evidence>
<dbReference type="PROSITE" id="PS00107">
    <property type="entry name" value="PROTEIN_KINASE_ATP"/>
    <property type="match status" value="1"/>
</dbReference>
<dbReference type="CDD" id="cd14014">
    <property type="entry name" value="STKc_PknB_like"/>
    <property type="match status" value="1"/>
</dbReference>
<dbReference type="PROSITE" id="PS50011">
    <property type="entry name" value="PROTEIN_KINASE_DOM"/>
    <property type="match status" value="1"/>
</dbReference>
<feature type="domain" description="Protein kinase" evidence="6">
    <location>
        <begin position="16"/>
        <end position="281"/>
    </location>
</feature>
<evidence type="ECO:0000256" key="4">
    <source>
        <dbReference type="ARBA" id="ARBA00022840"/>
    </source>
</evidence>
<protein>
    <submittedName>
        <fullName evidence="7">Serine/threonine protein kinase</fullName>
    </submittedName>
</protein>
<evidence type="ECO:0000256" key="2">
    <source>
        <dbReference type="ARBA" id="ARBA00022741"/>
    </source>
</evidence>
<dbReference type="PANTHER" id="PTHR43289:SF6">
    <property type="entry name" value="SERINE_THREONINE-PROTEIN KINASE NEKL-3"/>
    <property type="match status" value="1"/>
</dbReference>
<comment type="caution">
    <text evidence="7">The sequence shown here is derived from an EMBL/GenBank/DDBJ whole genome shotgun (WGS) entry which is preliminary data.</text>
</comment>
<evidence type="ECO:0000256" key="3">
    <source>
        <dbReference type="ARBA" id="ARBA00022777"/>
    </source>
</evidence>
<dbReference type="PANTHER" id="PTHR43289">
    <property type="entry name" value="MITOGEN-ACTIVATED PROTEIN KINASE KINASE KINASE 20-RELATED"/>
    <property type="match status" value="1"/>
</dbReference>
<evidence type="ECO:0000313" key="7">
    <source>
        <dbReference type="EMBL" id="MCJ8501458.1"/>
    </source>
</evidence>
<dbReference type="SMART" id="SM00220">
    <property type="entry name" value="S_TKc"/>
    <property type="match status" value="1"/>
</dbReference>
<keyword evidence="8" id="KW-1185">Reference proteome</keyword>
<dbReference type="PROSITE" id="PS00108">
    <property type="entry name" value="PROTEIN_KINASE_ST"/>
    <property type="match status" value="1"/>
</dbReference>
<dbReference type="Gene3D" id="3.30.200.20">
    <property type="entry name" value="Phosphorylase Kinase, domain 1"/>
    <property type="match status" value="1"/>
</dbReference>
<dbReference type="AlphaFoldDB" id="A0AA41RA35"/>
<gene>
    <name evidence="7" type="ORF">MRX98_12805</name>
</gene>
<keyword evidence="2 5" id="KW-0547">Nucleotide-binding</keyword>
<dbReference type="Proteomes" id="UP001165427">
    <property type="component" value="Unassembled WGS sequence"/>
</dbReference>
<keyword evidence="1" id="KW-0808">Transferase</keyword>
<dbReference type="GO" id="GO:0005524">
    <property type="term" value="F:ATP binding"/>
    <property type="evidence" value="ECO:0007669"/>
    <property type="project" value="UniProtKB-UniRule"/>
</dbReference>
<dbReference type="InterPro" id="IPR011009">
    <property type="entry name" value="Kinase-like_dom_sf"/>
</dbReference>
<dbReference type="RefSeq" id="WP_246909148.1">
    <property type="nucleotide sequence ID" value="NZ_JALJRB010000013.1"/>
</dbReference>
<proteinExistence type="predicted"/>
<dbReference type="GO" id="GO:0004674">
    <property type="term" value="F:protein serine/threonine kinase activity"/>
    <property type="evidence" value="ECO:0007669"/>
    <property type="project" value="UniProtKB-KW"/>
</dbReference>
<evidence type="ECO:0000256" key="5">
    <source>
        <dbReference type="PROSITE-ProRule" id="PRU10141"/>
    </source>
</evidence>
<evidence type="ECO:0000256" key="1">
    <source>
        <dbReference type="ARBA" id="ARBA00022679"/>
    </source>
</evidence>